<dbReference type="SUPFAM" id="SSF53335">
    <property type="entry name" value="S-adenosyl-L-methionine-dependent methyltransferases"/>
    <property type="match status" value="1"/>
</dbReference>
<evidence type="ECO:0000313" key="6">
    <source>
        <dbReference type="EMBL" id="HEB48900.1"/>
    </source>
</evidence>
<dbReference type="PRINTS" id="PR02008">
    <property type="entry name" value="RCMTFAMILY"/>
</dbReference>
<dbReference type="InterPro" id="IPR023267">
    <property type="entry name" value="RCMT"/>
</dbReference>
<organism evidence="6">
    <name type="scientific">Thermofilum pendens</name>
    <dbReference type="NCBI Taxonomy" id="2269"/>
    <lineage>
        <taxon>Archaea</taxon>
        <taxon>Thermoproteota</taxon>
        <taxon>Thermoprotei</taxon>
        <taxon>Thermofilales</taxon>
        <taxon>Thermofilaceae</taxon>
        <taxon>Thermofilum</taxon>
    </lineage>
</organism>
<name>A0A7C1T1I6_THEPE</name>
<evidence type="ECO:0000256" key="4">
    <source>
        <dbReference type="ARBA" id="ARBA00022884"/>
    </source>
</evidence>
<dbReference type="InterPro" id="IPR029063">
    <property type="entry name" value="SAM-dependent_MTases_sf"/>
</dbReference>
<dbReference type="EMBL" id="DSKP01000133">
    <property type="protein sequence ID" value="HEB48900.1"/>
    <property type="molecule type" value="Genomic_DNA"/>
</dbReference>
<dbReference type="PROSITE" id="PS51686">
    <property type="entry name" value="SAM_MT_RSMB_NOP"/>
    <property type="match status" value="1"/>
</dbReference>
<gene>
    <name evidence="6" type="ORF">ENP77_03810</name>
</gene>
<accession>A0A7C1T1I6</accession>
<dbReference type="Pfam" id="PF01189">
    <property type="entry name" value="Methyltr_RsmB-F"/>
    <property type="match status" value="1"/>
</dbReference>
<evidence type="ECO:0000256" key="3">
    <source>
        <dbReference type="ARBA" id="ARBA00022691"/>
    </source>
</evidence>
<dbReference type="GO" id="GO:0001510">
    <property type="term" value="P:RNA methylation"/>
    <property type="evidence" value="ECO:0007669"/>
    <property type="project" value="InterPro"/>
</dbReference>
<evidence type="ECO:0000256" key="1">
    <source>
        <dbReference type="ARBA" id="ARBA00022603"/>
    </source>
</evidence>
<dbReference type="AlphaFoldDB" id="A0A7C1T1I6"/>
<keyword evidence="2 6" id="KW-0808">Transferase</keyword>
<dbReference type="PANTHER" id="PTHR22807:SF70">
    <property type="entry name" value="TRNA_RRNA CYTOSINE-C5-METHYLASE, NOL1_NOP2_SUN FAMILY, FUSED TO N-TERMINAL NUSB REGULATOR DOMAIN"/>
    <property type="match status" value="1"/>
</dbReference>
<dbReference type="GO" id="GO:0008173">
    <property type="term" value="F:RNA methyltransferase activity"/>
    <property type="evidence" value="ECO:0007669"/>
    <property type="project" value="InterPro"/>
</dbReference>
<dbReference type="Gene3D" id="3.40.50.150">
    <property type="entry name" value="Vaccinia Virus protein VP39"/>
    <property type="match status" value="1"/>
</dbReference>
<keyword evidence="1 6" id="KW-0489">Methyltransferase</keyword>
<dbReference type="GO" id="GO:0003723">
    <property type="term" value="F:RNA binding"/>
    <property type="evidence" value="ECO:0007669"/>
    <property type="project" value="UniProtKB-KW"/>
</dbReference>
<proteinExistence type="predicted"/>
<reference evidence="6" key="1">
    <citation type="journal article" date="2020" name="mSystems">
        <title>Genome- and Community-Level Interaction Insights into Carbon Utilization and Element Cycling Functions of Hydrothermarchaeota in Hydrothermal Sediment.</title>
        <authorList>
            <person name="Zhou Z."/>
            <person name="Liu Y."/>
            <person name="Xu W."/>
            <person name="Pan J."/>
            <person name="Luo Z.H."/>
            <person name="Li M."/>
        </authorList>
    </citation>
    <scope>NUCLEOTIDE SEQUENCE [LARGE SCALE GENOMIC DNA]</scope>
    <source>
        <strain evidence="6">SpSt-25</strain>
    </source>
</reference>
<comment type="caution">
    <text evidence="6">The sequence shown here is derived from an EMBL/GenBank/DDBJ whole genome shotgun (WGS) entry which is preliminary data.</text>
</comment>
<evidence type="ECO:0000256" key="2">
    <source>
        <dbReference type="ARBA" id="ARBA00022679"/>
    </source>
</evidence>
<protein>
    <submittedName>
        <fullName evidence="6">RsmB/NOP family class I SAM-dependent RNA methyltransferase</fullName>
    </submittedName>
</protein>
<keyword evidence="3" id="KW-0949">S-adenosyl-L-methionine</keyword>
<feature type="domain" description="SAM-dependent MTase RsmB/NOP-type" evidence="5">
    <location>
        <begin position="170"/>
        <end position="447"/>
    </location>
</feature>
<dbReference type="PANTHER" id="PTHR22807">
    <property type="entry name" value="NOP2 YEAST -RELATED NOL1/NOP2/FMU SUN DOMAIN-CONTAINING"/>
    <property type="match status" value="1"/>
</dbReference>
<sequence>MSRVHPRVSASLAEAAEALTPRVFRAIVYTLEFIERRKTTLDYAFRQALLKVALESGEIRHSYILARHALLAIGASKYLVRLHGLERAPLRRRAAFYAALPLALHVPEGLGRVISARGGLLTNRMVGILRKVSADSLERAAEDLPAHDALSLKYSIPPLLSRRLVELLGEKEAEKLARSLYRRFVWVRAAAPERGGELEQYLRARGLKARRDPEVSYLFELDVPEDEPLPEIPSSLGVYQDKASVLVAEALVEKVEEGGFVVDAAAAPCLKTQLFAALRAGVTVLAVDISLRRLTSCREFVGSYAAVHLIQADSRFFRVSREASAALVDAPCTNSGAIGGDPGLRLALWGLTPQALESLQETQVRMLRSSLENLRLRGFVVYSTCSLFPEEGEEVVQSLLGRVILASPRSFKLSPGYSKFPFSCCVSRAFPHVHRTEGFFIAVMQKVR</sequence>
<evidence type="ECO:0000259" key="5">
    <source>
        <dbReference type="PROSITE" id="PS51686"/>
    </source>
</evidence>
<keyword evidence="4" id="KW-0694">RNA-binding</keyword>
<dbReference type="InterPro" id="IPR001678">
    <property type="entry name" value="MeTrfase_RsmB-F_NOP2_dom"/>
</dbReference>
<dbReference type="InterPro" id="IPR049560">
    <property type="entry name" value="MeTrfase_RsmB-F_NOP2_cat"/>
</dbReference>